<feature type="region of interest" description="Disordered" evidence="1">
    <location>
        <begin position="1"/>
        <end position="65"/>
    </location>
</feature>
<gene>
    <name evidence="2" type="ORF">CSUB01_03939</name>
</gene>
<dbReference type="EMBL" id="JMSE01001030">
    <property type="protein sequence ID" value="KDN65440.1"/>
    <property type="molecule type" value="Genomic_DNA"/>
</dbReference>
<dbReference type="Proteomes" id="UP000027238">
    <property type="component" value="Unassembled WGS sequence"/>
</dbReference>
<accession>A0A066XHD6</accession>
<dbReference type="OMA" id="KGCMIKC"/>
<evidence type="ECO:0000313" key="2">
    <source>
        <dbReference type="EMBL" id="KDN65440.1"/>
    </source>
</evidence>
<dbReference type="AlphaFoldDB" id="A0A066XHD6"/>
<evidence type="ECO:0000313" key="3">
    <source>
        <dbReference type="Proteomes" id="UP000027238"/>
    </source>
</evidence>
<evidence type="ECO:0000256" key="1">
    <source>
        <dbReference type="SAM" id="MobiDB-lite"/>
    </source>
</evidence>
<organism evidence="2 3">
    <name type="scientific">Colletotrichum sublineola</name>
    <name type="common">Sorghum anthracnose fungus</name>
    <dbReference type="NCBI Taxonomy" id="1173701"/>
    <lineage>
        <taxon>Eukaryota</taxon>
        <taxon>Fungi</taxon>
        <taxon>Dikarya</taxon>
        <taxon>Ascomycota</taxon>
        <taxon>Pezizomycotina</taxon>
        <taxon>Sordariomycetes</taxon>
        <taxon>Hypocreomycetidae</taxon>
        <taxon>Glomerellales</taxon>
        <taxon>Glomerellaceae</taxon>
        <taxon>Colletotrichum</taxon>
        <taxon>Colletotrichum graminicola species complex</taxon>
    </lineage>
</organism>
<feature type="compositionally biased region" description="Basic and acidic residues" evidence="1">
    <location>
        <begin position="159"/>
        <end position="171"/>
    </location>
</feature>
<name>A0A066XHD6_COLSU</name>
<feature type="compositionally biased region" description="Basic and acidic residues" evidence="1">
    <location>
        <begin position="31"/>
        <end position="49"/>
    </location>
</feature>
<protein>
    <submittedName>
        <fullName evidence="2">Uncharacterized protein</fullName>
    </submittedName>
</protein>
<sequence length="237" mass="26358">MVKDRTLKRSGPQVAGQPAIDTSILHGGRPSPERERADENKHGVPRDVAGKTPGGKDRHHCPASGHKSDLICLKKGCMIKCAGCGIQISRYSGAKCRACAARETGKLRKEKEAREAQRRIDARLSKKGKSPMAKFFLAPHPSGIRKRTGHVGMRALGHPSERSQDYGRRSPDPQLSGEESVDYDEMAEDEDEWEDAQDVDRQDDDDTAAKKAHYQQLLEEDVILQRKIRESLLNLLS</sequence>
<dbReference type="OrthoDB" id="4825809at2759"/>
<feature type="region of interest" description="Disordered" evidence="1">
    <location>
        <begin position="154"/>
        <end position="212"/>
    </location>
</feature>
<feature type="compositionally biased region" description="Acidic residues" evidence="1">
    <location>
        <begin position="179"/>
        <end position="206"/>
    </location>
</feature>
<dbReference type="eggNOG" id="ENOG502T56H">
    <property type="taxonomic scope" value="Eukaryota"/>
</dbReference>
<proteinExistence type="predicted"/>
<keyword evidence="3" id="KW-1185">Reference proteome</keyword>
<dbReference type="HOGENOM" id="CLU_1098423_0_0_1"/>
<reference evidence="3" key="1">
    <citation type="journal article" date="2014" name="Genome Announc.">
        <title>Draft genome sequence of Colletotrichum sublineola, a destructive pathogen of cultivated sorghum.</title>
        <authorList>
            <person name="Baroncelli R."/>
            <person name="Sanz-Martin J.M."/>
            <person name="Rech G.E."/>
            <person name="Sukno S.A."/>
            <person name="Thon M.R."/>
        </authorList>
    </citation>
    <scope>NUCLEOTIDE SEQUENCE [LARGE SCALE GENOMIC DNA]</scope>
    <source>
        <strain evidence="3">TX430BB</strain>
    </source>
</reference>
<comment type="caution">
    <text evidence="2">The sequence shown here is derived from an EMBL/GenBank/DDBJ whole genome shotgun (WGS) entry which is preliminary data.</text>
</comment>